<dbReference type="EMBL" id="LR796237">
    <property type="protein sequence ID" value="CAB4130231.1"/>
    <property type="molecule type" value="Genomic_DNA"/>
</dbReference>
<reference evidence="2" key="1">
    <citation type="submission" date="2020-04" db="EMBL/GenBank/DDBJ databases">
        <authorList>
            <person name="Chiriac C."/>
            <person name="Salcher M."/>
            <person name="Ghai R."/>
            <person name="Kavagutti S V."/>
        </authorList>
    </citation>
    <scope>NUCLEOTIDE SEQUENCE</scope>
</reference>
<accession>A0A6J5L747</accession>
<dbReference type="CDD" id="cd00085">
    <property type="entry name" value="HNHc"/>
    <property type="match status" value="1"/>
</dbReference>
<name>A0A6J5L747_9CAUD</name>
<evidence type="ECO:0000259" key="1">
    <source>
        <dbReference type="SMART" id="SM00507"/>
    </source>
</evidence>
<dbReference type="SMART" id="SM00507">
    <property type="entry name" value="HNHc"/>
    <property type="match status" value="1"/>
</dbReference>
<feature type="domain" description="HNH nuclease" evidence="1">
    <location>
        <begin position="17"/>
        <end position="66"/>
    </location>
</feature>
<protein>
    <submittedName>
        <fullName evidence="2">HNHc domain containing protein</fullName>
    </submittedName>
</protein>
<evidence type="ECO:0000313" key="2">
    <source>
        <dbReference type="EMBL" id="CAB4130231.1"/>
    </source>
</evidence>
<proteinExistence type="predicted"/>
<organism evidence="2">
    <name type="scientific">uncultured Caudovirales phage</name>
    <dbReference type="NCBI Taxonomy" id="2100421"/>
    <lineage>
        <taxon>Viruses</taxon>
        <taxon>Duplodnaviria</taxon>
        <taxon>Heunggongvirae</taxon>
        <taxon>Uroviricota</taxon>
        <taxon>Caudoviricetes</taxon>
        <taxon>Peduoviridae</taxon>
        <taxon>Maltschvirus</taxon>
        <taxon>Maltschvirus maltsch</taxon>
    </lineage>
</organism>
<sequence length="279" mass="32392">MSSNPIYCHTNFVENKYKKLYFKIIDNAKTRIRTSEYTEKHHIIPRSMCGSDEKNNLVNLTSREHFICHYILIKFTEGNAKQSMYMAFNMMKSKSSSHKERYFNSRLYAATRKNFAKVMSALQTGSQNSQFGKIWMTHHIIDKSSKFCKSDLEEAMSQGWFLGRTSTTYTKAMSSSRKYIKPRPHIKTRVKIYNDFGIVIHISKHYVFDYITAGWGLVISGNTKLKNNLGENLQTCRNLADFLVSTGKWSYGFSNPNHKGTLGKKYKWINGKKVFEKVS</sequence>
<gene>
    <name evidence="2" type="ORF">UFOVP116_335</name>
</gene>
<dbReference type="InterPro" id="IPR003615">
    <property type="entry name" value="HNH_nuc"/>
</dbReference>